<keyword evidence="1" id="KW-1133">Transmembrane helix</keyword>
<dbReference type="InterPro" id="IPR003675">
    <property type="entry name" value="Rce1/LyrA-like_dom"/>
</dbReference>
<dbReference type="Proteomes" id="UP000290649">
    <property type="component" value="Unassembled WGS sequence"/>
</dbReference>
<feature type="transmembrane region" description="Helical" evidence="1">
    <location>
        <begin position="41"/>
        <end position="61"/>
    </location>
</feature>
<dbReference type="GO" id="GO:0004175">
    <property type="term" value="F:endopeptidase activity"/>
    <property type="evidence" value="ECO:0007669"/>
    <property type="project" value="UniProtKB-ARBA"/>
</dbReference>
<dbReference type="Pfam" id="PF02517">
    <property type="entry name" value="Rce1-like"/>
    <property type="match status" value="1"/>
</dbReference>
<name>A0A4Q0VYR1_9BACI</name>
<dbReference type="AlphaFoldDB" id="A0A4Q0VYR1"/>
<dbReference type="EMBL" id="QOUX01000001">
    <property type="protein sequence ID" value="RXJ04522.1"/>
    <property type="molecule type" value="Genomic_DNA"/>
</dbReference>
<reference evidence="3 4" key="1">
    <citation type="journal article" date="2019" name="Int. J. Syst. Evol. Microbiol.">
        <title>Anaerobacillus alkaliphilus sp. nov., a novel alkaliphilic and moderately halophilic bacterium.</title>
        <authorList>
            <person name="Borsodi A.K."/>
            <person name="Aszalos J.M."/>
            <person name="Bihari P."/>
            <person name="Nagy I."/>
            <person name="Schumann P."/>
            <person name="Sproer C."/>
            <person name="Kovacs A.L."/>
            <person name="Boka K."/>
            <person name="Dobosy P."/>
            <person name="Ovari M."/>
            <person name="Szili-Kovacs T."/>
            <person name="Toth E."/>
        </authorList>
    </citation>
    <scope>NUCLEOTIDE SEQUENCE [LARGE SCALE GENOMIC DNA]</scope>
    <source>
        <strain evidence="3 4">B16-10</strain>
    </source>
</reference>
<accession>A0A4Q0VYR1</accession>
<keyword evidence="1" id="KW-0472">Membrane</keyword>
<organism evidence="3 4">
    <name type="scientific">Anaerobacillus alkaliphilus</name>
    <dbReference type="NCBI Taxonomy" id="1548597"/>
    <lineage>
        <taxon>Bacteria</taxon>
        <taxon>Bacillati</taxon>
        <taxon>Bacillota</taxon>
        <taxon>Bacilli</taxon>
        <taxon>Bacillales</taxon>
        <taxon>Bacillaceae</taxon>
        <taxon>Anaerobacillus</taxon>
    </lineage>
</organism>
<feature type="transmembrane region" description="Helical" evidence="1">
    <location>
        <begin position="173"/>
        <end position="194"/>
    </location>
</feature>
<dbReference type="PANTHER" id="PTHR39430">
    <property type="entry name" value="MEMBRANE-ASSOCIATED PROTEASE-RELATED"/>
    <property type="match status" value="1"/>
</dbReference>
<keyword evidence="3" id="KW-0378">Hydrolase</keyword>
<dbReference type="GO" id="GO:0006508">
    <property type="term" value="P:proteolysis"/>
    <property type="evidence" value="ECO:0007669"/>
    <property type="project" value="UniProtKB-KW"/>
</dbReference>
<dbReference type="GO" id="GO:0080120">
    <property type="term" value="P:CAAX-box protein maturation"/>
    <property type="evidence" value="ECO:0007669"/>
    <property type="project" value="UniProtKB-ARBA"/>
</dbReference>
<dbReference type="GO" id="GO:0008237">
    <property type="term" value="F:metallopeptidase activity"/>
    <property type="evidence" value="ECO:0007669"/>
    <property type="project" value="UniProtKB-KW"/>
</dbReference>
<feature type="transmembrane region" description="Helical" evidence="1">
    <location>
        <begin position="82"/>
        <end position="103"/>
    </location>
</feature>
<gene>
    <name evidence="3" type="ORF">DS745_03830</name>
</gene>
<feature type="transmembrane region" description="Helical" evidence="1">
    <location>
        <begin position="16"/>
        <end position="35"/>
    </location>
</feature>
<feature type="transmembrane region" description="Helical" evidence="1">
    <location>
        <begin position="151"/>
        <end position="167"/>
    </location>
</feature>
<feature type="transmembrane region" description="Helical" evidence="1">
    <location>
        <begin position="115"/>
        <end position="139"/>
    </location>
</feature>
<protein>
    <submittedName>
        <fullName evidence="3">CPBP family intramembrane metalloprotease</fullName>
    </submittedName>
</protein>
<evidence type="ECO:0000313" key="4">
    <source>
        <dbReference type="Proteomes" id="UP000290649"/>
    </source>
</evidence>
<keyword evidence="4" id="KW-1185">Reference proteome</keyword>
<proteinExistence type="predicted"/>
<keyword evidence="3" id="KW-0482">Metalloprotease</keyword>
<comment type="caution">
    <text evidence="3">The sequence shown here is derived from an EMBL/GenBank/DDBJ whole genome shotgun (WGS) entry which is preliminary data.</text>
</comment>
<evidence type="ECO:0000313" key="3">
    <source>
        <dbReference type="EMBL" id="RXJ04522.1"/>
    </source>
</evidence>
<feature type="domain" description="CAAX prenyl protease 2/Lysostaphin resistance protein A-like" evidence="2">
    <location>
        <begin position="120"/>
        <end position="211"/>
    </location>
</feature>
<evidence type="ECO:0000256" key="1">
    <source>
        <dbReference type="SAM" id="Phobius"/>
    </source>
</evidence>
<keyword evidence="1" id="KW-0812">Transmembrane</keyword>
<keyword evidence="3" id="KW-0645">Protease</keyword>
<evidence type="ECO:0000259" key="2">
    <source>
        <dbReference type="Pfam" id="PF02517"/>
    </source>
</evidence>
<dbReference type="PANTHER" id="PTHR39430:SF1">
    <property type="entry name" value="PROTEASE"/>
    <property type="match status" value="1"/>
</dbReference>
<sequence length="265" mass="30174">MLMIGRKRTQEIHMSYYGKVLAGFIVLNLYLNIGIATSSQFWLQVLLVLLFFPLLKGILKLTKLKDFHQVGINFHSKWGKNLAIGFAIGFFFWLIKYMLVYLLGGFEVTGVMPLVNMFMTLFMVMLTFFIGSFLNDIIIRGYVFGHLKERIPLKWVFMISITLYALDDVWNEGFSISNTLFSLILGLSLTYAIYKTGSIWATTGIHWGLNVCYGIFNGTLGSSNAGIIITNFGTPSIQLELINYLVPLAMFLFVYLLRNKFAKVV</sequence>
<feature type="transmembrane region" description="Helical" evidence="1">
    <location>
        <begin position="241"/>
        <end position="257"/>
    </location>
</feature>
<feature type="transmembrane region" description="Helical" evidence="1">
    <location>
        <begin position="206"/>
        <end position="229"/>
    </location>
</feature>